<dbReference type="RefSeq" id="WP_167639055.1">
    <property type="nucleotide sequence ID" value="NZ_JAATOP010000012.1"/>
</dbReference>
<evidence type="ECO:0000256" key="4">
    <source>
        <dbReference type="ARBA" id="ARBA00022496"/>
    </source>
</evidence>
<dbReference type="Pfam" id="PF01497">
    <property type="entry name" value="Peripla_BP_2"/>
    <property type="match status" value="1"/>
</dbReference>
<accession>A0ABX0W021</accession>
<dbReference type="InterPro" id="IPR002491">
    <property type="entry name" value="ABC_transptr_periplasmic_BD"/>
</dbReference>
<evidence type="ECO:0000256" key="6">
    <source>
        <dbReference type="SAM" id="SignalP"/>
    </source>
</evidence>
<evidence type="ECO:0000256" key="1">
    <source>
        <dbReference type="ARBA" id="ARBA00004196"/>
    </source>
</evidence>
<dbReference type="EMBL" id="JAATOP010000012">
    <property type="protein sequence ID" value="NIY73670.1"/>
    <property type="molecule type" value="Genomic_DNA"/>
</dbReference>
<evidence type="ECO:0000313" key="9">
    <source>
        <dbReference type="Proteomes" id="UP000709466"/>
    </source>
</evidence>
<keyword evidence="9" id="KW-1185">Reference proteome</keyword>
<dbReference type="PANTHER" id="PTHR30532:SF24">
    <property type="entry name" value="FERRIC ENTEROBACTIN-BINDING PERIPLASMIC PROTEIN FEPB"/>
    <property type="match status" value="1"/>
</dbReference>
<comment type="caution">
    <text evidence="8">The sequence shown here is derived from an EMBL/GenBank/DDBJ whole genome shotgun (WGS) entry which is preliminary data.</text>
</comment>
<evidence type="ECO:0000256" key="5">
    <source>
        <dbReference type="ARBA" id="ARBA00022729"/>
    </source>
</evidence>
<keyword evidence="5 6" id="KW-0732">Signal</keyword>
<sequence>MRLIPLSTFAVLMSSAAAMAQDYPLTIEHKFGTTVIEEKPERVATLDYVGADDLLALGVQPVAIRYWYGDYEHAVWPWAEPLLTAEPEILKGEINFEQVAASDPDVIFAMWSGITDEDYEKLSKIAPVVAVVPGIGDYEMPWDERALLAGEVVGEADLAQELVDGVRAQLDDVAAAHPDWAGKTASVAYMWGDAPGAYTSADIRPQVLAKMGFTTPEAIDANPDPSGFTTTLSTEDLSPLDGDLIIWISTDGDYSKINGLPTKPFLTAAQEGYEVFLDAETTGAFSHSTLLSLPYAVEKLVPQIEAVID</sequence>
<organism evidence="8 9">
    <name type="scientific">Marivivens donghaensis</name>
    <dbReference type="NCBI Taxonomy" id="1699413"/>
    <lineage>
        <taxon>Bacteria</taxon>
        <taxon>Pseudomonadati</taxon>
        <taxon>Pseudomonadota</taxon>
        <taxon>Alphaproteobacteria</taxon>
        <taxon>Rhodobacterales</taxon>
        <taxon>Paracoccaceae</taxon>
        <taxon>Marivivens group</taxon>
        <taxon>Marivivens</taxon>
    </lineage>
</organism>
<evidence type="ECO:0000259" key="7">
    <source>
        <dbReference type="PROSITE" id="PS50983"/>
    </source>
</evidence>
<dbReference type="PANTHER" id="PTHR30532">
    <property type="entry name" value="IRON III DICITRATE-BINDING PERIPLASMIC PROTEIN"/>
    <property type="match status" value="1"/>
</dbReference>
<reference evidence="8 9" key="1">
    <citation type="submission" date="2020-03" db="EMBL/GenBank/DDBJ databases">
        <title>Bacterial isolates of synthetic phycosphere.</title>
        <authorList>
            <person name="Fu H."/>
            <person name="Moran M.A."/>
        </authorList>
    </citation>
    <scope>NUCLEOTIDE SEQUENCE [LARGE SCALE GENOMIC DNA]</scope>
    <source>
        <strain evidence="8 9">HF1</strain>
    </source>
</reference>
<evidence type="ECO:0000313" key="8">
    <source>
        <dbReference type="EMBL" id="NIY73670.1"/>
    </source>
</evidence>
<keyword evidence="3" id="KW-0813">Transport</keyword>
<comment type="similarity">
    <text evidence="2">Belongs to the bacterial solute-binding protein 8 family.</text>
</comment>
<dbReference type="SUPFAM" id="SSF53807">
    <property type="entry name" value="Helical backbone' metal receptor"/>
    <property type="match status" value="1"/>
</dbReference>
<dbReference type="PROSITE" id="PS50983">
    <property type="entry name" value="FE_B12_PBP"/>
    <property type="match status" value="1"/>
</dbReference>
<keyword evidence="4" id="KW-0408">Iron</keyword>
<evidence type="ECO:0000256" key="3">
    <source>
        <dbReference type="ARBA" id="ARBA00022448"/>
    </source>
</evidence>
<keyword evidence="4" id="KW-0406">Ion transport</keyword>
<feature type="domain" description="Fe/B12 periplasmic-binding" evidence="7">
    <location>
        <begin position="42"/>
        <end position="308"/>
    </location>
</feature>
<dbReference type="Gene3D" id="3.40.50.1980">
    <property type="entry name" value="Nitrogenase molybdenum iron protein domain"/>
    <property type="match status" value="2"/>
</dbReference>
<gene>
    <name evidence="8" type="ORF">HCZ30_14645</name>
</gene>
<comment type="subcellular location">
    <subcellularLocation>
        <location evidence="1">Cell envelope</location>
    </subcellularLocation>
</comment>
<proteinExistence type="inferred from homology"/>
<dbReference type="InterPro" id="IPR051313">
    <property type="entry name" value="Bact_iron-sidero_bind"/>
</dbReference>
<evidence type="ECO:0000256" key="2">
    <source>
        <dbReference type="ARBA" id="ARBA00008814"/>
    </source>
</evidence>
<protein>
    <submittedName>
        <fullName evidence="8">ABC transporter substrate-binding protein</fullName>
    </submittedName>
</protein>
<feature type="signal peptide" evidence="6">
    <location>
        <begin position="1"/>
        <end position="20"/>
    </location>
</feature>
<name>A0ABX0W021_9RHOB</name>
<dbReference type="Proteomes" id="UP000709466">
    <property type="component" value="Unassembled WGS sequence"/>
</dbReference>
<feature type="chain" id="PRO_5047425665" evidence="6">
    <location>
        <begin position="21"/>
        <end position="309"/>
    </location>
</feature>
<keyword evidence="4" id="KW-0410">Iron transport</keyword>